<evidence type="ECO:0000256" key="5">
    <source>
        <dbReference type="ARBA" id="ARBA00022989"/>
    </source>
</evidence>
<feature type="non-terminal residue" evidence="13">
    <location>
        <position position="346"/>
    </location>
</feature>
<dbReference type="InterPro" id="IPR001050">
    <property type="entry name" value="Syndecan"/>
</dbReference>
<dbReference type="PANTHER" id="PTHR10915">
    <property type="entry name" value="SYNDECAN"/>
    <property type="match status" value="1"/>
</dbReference>
<evidence type="ECO:0000313" key="14">
    <source>
        <dbReference type="Proteomes" id="UP001187531"/>
    </source>
</evidence>
<evidence type="ECO:0000256" key="1">
    <source>
        <dbReference type="ARBA" id="ARBA00004479"/>
    </source>
</evidence>
<evidence type="ECO:0000256" key="10">
    <source>
        <dbReference type="SAM" id="MobiDB-lite"/>
    </source>
</evidence>
<keyword evidence="8 9" id="KW-0357">Heparan sulfate</keyword>
<evidence type="ECO:0000259" key="12">
    <source>
        <dbReference type="SMART" id="SM00294"/>
    </source>
</evidence>
<dbReference type="InterPro" id="IPR030479">
    <property type="entry name" value="Syndecan_CS"/>
</dbReference>
<name>A0AA88I9V4_ARTSF</name>
<dbReference type="GO" id="GO:0016020">
    <property type="term" value="C:membrane"/>
    <property type="evidence" value="ECO:0007669"/>
    <property type="project" value="UniProtKB-SubCell"/>
</dbReference>
<reference evidence="13" key="1">
    <citation type="submission" date="2023-07" db="EMBL/GenBank/DDBJ databases">
        <title>Chromosome-level genome assembly of Artemia franciscana.</title>
        <authorList>
            <person name="Jo E."/>
        </authorList>
    </citation>
    <scope>NUCLEOTIDE SEQUENCE</scope>
    <source>
        <tissue evidence="13">Whole body</tissue>
    </source>
</reference>
<evidence type="ECO:0000256" key="2">
    <source>
        <dbReference type="ARBA" id="ARBA00005343"/>
    </source>
</evidence>
<feature type="transmembrane region" description="Helical" evidence="11">
    <location>
        <begin position="293"/>
        <end position="314"/>
    </location>
</feature>
<feature type="domain" description="Neurexin/syndecan/glycophorin C" evidence="12">
    <location>
        <begin position="313"/>
        <end position="331"/>
    </location>
</feature>
<dbReference type="PANTHER" id="PTHR10915:SF1">
    <property type="entry name" value="SYNDECAN"/>
    <property type="match status" value="1"/>
</dbReference>
<dbReference type="GO" id="GO:0009986">
    <property type="term" value="C:cell surface"/>
    <property type="evidence" value="ECO:0007669"/>
    <property type="project" value="TreeGrafter"/>
</dbReference>
<evidence type="ECO:0000256" key="9">
    <source>
        <dbReference type="RuleBase" id="RU000649"/>
    </source>
</evidence>
<keyword evidence="5 11" id="KW-1133">Transmembrane helix</keyword>
<evidence type="ECO:0000256" key="6">
    <source>
        <dbReference type="ARBA" id="ARBA00023136"/>
    </source>
</evidence>
<sequence length="346" mass="38618">IFGRALSVPVQIEHELLLTVLDECHLAQQALGLSFISQDSSSALSTIIGDPWDTDIDFLDDEADLGSGIHRRNEEKRISSRIDDEDEGEGSGSGHGPNFHIDHELPASVATTPTTTTTTTERSPSEYFDKDPKEDVDEEDDDYYDEDDEDDEEYDDSEDGIDEEEEEEDNTRVFVPPPPETPVQTTSRSVEPDIQEESGEDGDDEEEDDDYDSFEPVDITEEEVFPDLGVRHKSSEEDDMDKNLVPVDPAREVPSVESQPPGNMPDGKELGNDVYIYGTPKDDTTTSFFSQPAIVGGAVVGLLFAILVVMFIVYRMRKKDEGSYILDEKRSPTSNSYSKSSREFYA</sequence>
<comment type="subcellular location">
    <subcellularLocation>
        <location evidence="1 9">Membrane</location>
        <topology evidence="1 9">Single-pass type I membrane protein</topology>
    </subcellularLocation>
</comment>
<dbReference type="GO" id="GO:0016477">
    <property type="term" value="P:cell migration"/>
    <property type="evidence" value="ECO:0007669"/>
    <property type="project" value="TreeGrafter"/>
</dbReference>
<organism evidence="13 14">
    <name type="scientific">Artemia franciscana</name>
    <name type="common">Brine shrimp</name>
    <name type="synonym">Artemia sanfranciscana</name>
    <dbReference type="NCBI Taxonomy" id="6661"/>
    <lineage>
        <taxon>Eukaryota</taxon>
        <taxon>Metazoa</taxon>
        <taxon>Ecdysozoa</taxon>
        <taxon>Arthropoda</taxon>
        <taxon>Crustacea</taxon>
        <taxon>Branchiopoda</taxon>
        <taxon>Anostraca</taxon>
        <taxon>Artemiidae</taxon>
        <taxon>Artemia</taxon>
    </lineage>
</organism>
<keyword evidence="6 11" id="KW-0472">Membrane</keyword>
<comment type="caution">
    <text evidence="13">The sequence shown here is derived from an EMBL/GenBank/DDBJ whole genome shotgun (WGS) entry which is preliminary data.</text>
</comment>
<feature type="region of interest" description="Disordered" evidence="10">
    <location>
        <begin position="70"/>
        <end position="268"/>
    </location>
</feature>
<feature type="compositionally biased region" description="Basic and acidic residues" evidence="10">
    <location>
        <begin position="71"/>
        <end position="82"/>
    </location>
</feature>
<feature type="compositionally biased region" description="Basic and acidic residues" evidence="10">
    <location>
        <begin position="123"/>
        <end position="133"/>
    </location>
</feature>
<dbReference type="Proteomes" id="UP001187531">
    <property type="component" value="Unassembled WGS sequence"/>
</dbReference>
<feature type="compositionally biased region" description="Low complexity" evidence="10">
    <location>
        <begin position="111"/>
        <end position="120"/>
    </location>
</feature>
<feature type="compositionally biased region" description="Acidic residues" evidence="10">
    <location>
        <begin position="193"/>
        <end position="225"/>
    </location>
</feature>
<gene>
    <name evidence="13" type="ORF">QYM36_006648</name>
</gene>
<keyword evidence="7 9" id="KW-0325">Glycoprotein</keyword>
<evidence type="ECO:0000313" key="13">
    <source>
        <dbReference type="EMBL" id="KAK2717922.1"/>
    </source>
</evidence>
<protein>
    <recommendedName>
        <fullName evidence="9">Syndecan</fullName>
    </recommendedName>
</protein>
<dbReference type="EMBL" id="JAVRJZ010000010">
    <property type="protein sequence ID" value="KAK2717922.1"/>
    <property type="molecule type" value="Genomic_DNA"/>
</dbReference>
<evidence type="ECO:0000256" key="7">
    <source>
        <dbReference type="ARBA" id="ARBA00023180"/>
    </source>
</evidence>
<evidence type="ECO:0000256" key="3">
    <source>
        <dbReference type="ARBA" id="ARBA00022692"/>
    </source>
</evidence>
<comment type="similarity">
    <text evidence="2 9">Belongs to the syndecan proteoglycan family.</text>
</comment>
<keyword evidence="3 9" id="KW-0812">Transmembrane</keyword>
<dbReference type="SMART" id="SM00294">
    <property type="entry name" value="4.1m"/>
    <property type="match status" value="1"/>
</dbReference>
<dbReference type="PROSITE" id="PS00964">
    <property type="entry name" value="SYNDECAN"/>
    <property type="match status" value="1"/>
</dbReference>
<evidence type="ECO:0000256" key="8">
    <source>
        <dbReference type="ARBA" id="ARBA00023207"/>
    </source>
</evidence>
<dbReference type="AlphaFoldDB" id="A0AA88I9V4"/>
<accession>A0AA88I9V4</accession>
<comment type="function">
    <text evidence="9">Cell surface proteoglycan.</text>
</comment>
<keyword evidence="14" id="KW-1185">Reference proteome</keyword>
<feature type="region of interest" description="Disordered" evidence="10">
    <location>
        <begin position="326"/>
        <end position="346"/>
    </location>
</feature>
<proteinExistence type="inferred from homology"/>
<feature type="compositionally biased region" description="Acidic residues" evidence="10">
    <location>
        <begin position="134"/>
        <end position="169"/>
    </location>
</feature>
<evidence type="ECO:0000256" key="11">
    <source>
        <dbReference type="SAM" id="Phobius"/>
    </source>
</evidence>
<keyword evidence="4 9" id="KW-0654">Proteoglycan</keyword>
<dbReference type="Pfam" id="PF01034">
    <property type="entry name" value="Syndecan"/>
    <property type="match status" value="1"/>
</dbReference>
<dbReference type="InterPro" id="IPR027789">
    <property type="entry name" value="Syndecan/Neurexin_dom"/>
</dbReference>
<dbReference type="InterPro" id="IPR003585">
    <property type="entry name" value="Neurexin-like"/>
</dbReference>
<evidence type="ECO:0000256" key="4">
    <source>
        <dbReference type="ARBA" id="ARBA00022974"/>
    </source>
</evidence>